<gene>
    <name evidence="7" type="primary">LOC106474943</name>
</gene>
<dbReference type="SUPFAM" id="SSF52058">
    <property type="entry name" value="L domain-like"/>
    <property type="match status" value="1"/>
</dbReference>
<dbReference type="PANTHER" id="PTHR10552">
    <property type="entry name" value="U2 SMALL NUCLEAR RIBONUCLEOPROTEIN A"/>
    <property type="match status" value="1"/>
</dbReference>
<dbReference type="SMART" id="SM00365">
    <property type="entry name" value="LRR_SD22"/>
    <property type="match status" value="3"/>
</dbReference>
<dbReference type="InterPro" id="IPR001611">
    <property type="entry name" value="Leu-rich_rpt"/>
</dbReference>
<evidence type="ECO:0000313" key="6">
    <source>
        <dbReference type="Proteomes" id="UP000694941"/>
    </source>
</evidence>
<dbReference type="InterPro" id="IPR044640">
    <property type="entry name" value="RU2A"/>
</dbReference>
<keyword evidence="6" id="KW-1185">Reference proteome</keyword>
<comment type="subcellular location">
    <subcellularLocation>
        <location evidence="1">Nucleus</location>
    </subcellularLocation>
</comment>
<dbReference type="GeneID" id="106474943"/>
<dbReference type="Proteomes" id="UP000694941">
    <property type="component" value="Unplaced"/>
</dbReference>
<dbReference type="InterPro" id="IPR032675">
    <property type="entry name" value="LRR_dom_sf"/>
</dbReference>
<name>A0ABM1BYI4_LIMPO</name>
<keyword evidence="3" id="KW-0677">Repeat</keyword>
<evidence type="ECO:0000313" key="7">
    <source>
        <dbReference type="RefSeq" id="XP_013791097.1"/>
    </source>
</evidence>
<keyword evidence="4" id="KW-0539">Nucleus</keyword>
<organism evidence="6 7">
    <name type="scientific">Limulus polyphemus</name>
    <name type="common">Atlantic horseshoe crab</name>
    <dbReference type="NCBI Taxonomy" id="6850"/>
    <lineage>
        <taxon>Eukaryota</taxon>
        <taxon>Metazoa</taxon>
        <taxon>Ecdysozoa</taxon>
        <taxon>Arthropoda</taxon>
        <taxon>Chelicerata</taxon>
        <taxon>Merostomata</taxon>
        <taxon>Xiphosura</taxon>
        <taxon>Limulidae</taxon>
        <taxon>Limulus</taxon>
    </lineage>
</organism>
<comment type="similarity">
    <text evidence="5">Belongs to the U2 small nuclear ribonucleoprotein A family.</text>
</comment>
<evidence type="ECO:0000256" key="5">
    <source>
        <dbReference type="ARBA" id="ARBA00024196"/>
    </source>
</evidence>
<evidence type="ECO:0000256" key="4">
    <source>
        <dbReference type="ARBA" id="ARBA00023242"/>
    </source>
</evidence>
<reference evidence="7" key="1">
    <citation type="submission" date="2025-08" db="UniProtKB">
        <authorList>
            <consortium name="RefSeq"/>
        </authorList>
    </citation>
    <scope>IDENTIFICATION</scope>
    <source>
        <tissue evidence="7">Muscle</tissue>
    </source>
</reference>
<sequence>MVKLTPELIELSAQYVNPVRDRELNLRGYKIPVIENLGATLDQFDTIDLSDNDIRKIDGFPLLQRLKTLLISNNRICRIAENLHEALPRLESLVLTNNHIQELGDIDPLSTIKTLTSISLLRNPVATKKYYRLYLIHKLPQVRLIDFRKVKQKVSQA</sequence>
<protein>
    <submittedName>
        <fullName evidence="7">U2 small nuclear ribonucleoprotein A'-like</fullName>
    </submittedName>
</protein>
<dbReference type="PANTHER" id="PTHR10552:SF6">
    <property type="entry name" value="U2 SMALL NUCLEAR RIBONUCLEOPROTEIN A"/>
    <property type="match status" value="1"/>
</dbReference>
<proteinExistence type="inferred from homology"/>
<dbReference type="Pfam" id="PF14580">
    <property type="entry name" value="LRR_9"/>
    <property type="match status" value="1"/>
</dbReference>
<evidence type="ECO:0000256" key="2">
    <source>
        <dbReference type="ARBA" id="ARBA00022614"/>
    </source>
</evidence>
<dbReference type="Gene3D" id="3.80.10.10">
    <property type="entry name" value="Ribonuclease Inhibitor"/>
    <property type="match status" value="1"/>
</dbReference>
<dbReference type="PROSITE" id="PS51450">
    <property type="entry name" value="LRR"/>
    <property type="match status" value="2"/>
</dbReference>
<evidence type="ECO:0000256" key="1">
    <source>
        <dbReference type="ARBA" id="ARBA00004123"/>
    </source>
</evidence>
<keyword evidence="2" id="KW-0433">Leucine-rich repeat</keyword>
<evidence type="ECO:0000256" key="3">
    <source>
        <dbReference type="ARBA" id="ARBA00022737"/>
    </source>
</evidence>
<dbReference type="RefSeq" id="XP_013791097.1">
    <property type="nucleotide sequence ID" value="XM_013935643.2"/>
</dbReference>
<accession>A0ABM1BYI4</accession>